<dbReference type="EMBL" id="CP001682">
    <property type="protein sequence ID" value="ACU94823.1"/>
    <property type="molecule type" value="Genomic_DNA"/>
</dbReference>
<dbReference type="SUPFAM" id="SSF64307">
    <property type="entry name" value="SirA-like"/>
    <property type="match status" value="1"/>
</dbReference>
<evidence type="ECO:0000313" key="2">
    <source>
        <dbReference type="EMBL" id="ACU94823.1"/>
    </source>
</evidence>
<feature type="domain" description="UPF0033" evidence="1">
    <location>
        <begin position="6"/>
        <end position="30"/>
    </location>
</feature>
<sequence>MMDLIIDARGDACPLPVVKAKQALSQVDEGTVTVLVDNETAVENLGNLAKSLKAASEHERTPEGDFAVRIMKDGSSNLSDVSTESAGGTAKVGPRVVVLSASTMGTGDDTLGAALMKAFVFALTQQDVLPDTVLCYNGGVHLTCEGSESLDDLRALAAAGVEVLSCGTCLNHFGITDKLAVGEVTNMYVIAEKQLTAGVIVRP</sequence>
<dbReference type="HOGENOM" id="CLU_097491_0_0_11"/>
<dbReference type="NCBIfam" id="TIGR03527">
    <property type="entry name" value="selenium_YedF"/>
    <property type="match status" value="1"/>
</dbReference>
<accession>C7MPI3</accession>
<name>C7MPI3_CRYCD</name>
<dbReference type="eggNOG" id="COG0425">
    <property type="taxonomic scope" value="Bacteria"/>
</dbReference>
<keyword evidence="3" id="KW-1185">Reference proteome</keyword>
<dbReference type="SUPFAM" id="SSF75169">
    <property type="entry name" value="DsrEFH-like"/>
    <property type="match status" value="1"/>
</dbReference>
<dbReference type="RefSeq" id="WP_015778686.1">
    <property type="nucleotide sequence ID" value="NC_013170.1"/>
</dbReference>
<dbReference type="STRING" id="469378.Ccur_11340"/>
<dbReference type="AlphaFoldDB" id="C7MPI3"/>
<dbReference type="KEGG" id="ccu:Ccur_11340"/>
<proteinExistence type="predicted"/>
<evidence type="ECO:0000259" key="1">
    <source>
        <dbReference type="PROSITE" id="PS01148"/>
    </source>
</evidence>
<dbReference type="InterPro" id="IPR019870">
    <property type="entry name" value="Se_metab_YedF"/>
</dbReference>
<evidence type="ECO:0000313" key="3">
    <source>
        <dbReference type="Proteomes" id="UP000000954"/>
    </source>
</evidence>
<dbReference type="Pfam" id="PF01206">
    <property type="entry name" value="TusA"/>
    <property type="match status" value="1"/>
</dbReference>
<dbReference type="Proteomes" id="UP000000954">
    <property type="component" value="Chromosome"/>
</dbReference>
<organism evidence="2 3">
    <name type="scientific">Cryptobacterium curtum (strain ATCC 700683 / DSM 15641 / CCUG 43107 / 12-3)</name>
    <dbReference type="NCBI Taxonomy" id="469378"/>
    <lineage>
        <taxon>Bacteria</taxon>
        <taxon>Bacillati</taxon>
        <taxon>Actinomycetota</taxon>
        <taxon>Coriobacteriia</taxon>
        <taxon>Eggerthellales</taxon>
        <taxon>Eggerthellaceae</taxon>
        <taxon>Cryptobacterium</taxon>
    </lineage>
</organism>
<dbReference type="Gene3D" id="3.30.110.40">
    <property type="entry name" value="TusA-like domain"/>
    <property type="match status" value="1"/>
</dbReference>
<dbReference type="PROSITE" id="PS01148">
    <property type="entry name" value="UPF0033"/>
    <property type="match status" value="1"/>
</dbReference>
<dbReference type="InterPro" id="IPR001455">
    <property type="entry name" value="TusA-like"/>
</dbReference>
<dbReference type="InterPro" id="IPR027396">
    <property type="entry name" value="DsrEFH-like"/>
</dbReference>
<protein>
    <submittedName>
        <fullName evidence="2">Predicted redox protein, regulator of disulfide bond formation</fullName>
    </submittedName>
</protein>
<gene>
    <name evidence="2" type="ordered locus">Ccur_11340</name>
</gene>
<dbReference type="InterPro" id="IPR036868">
    <property type="entry name" value="TusA-like_sf"/>
</dbReference>
<reference evidence="2 3" key="1">
    <citation type="journal article" date="2009" name="Stand. Genomic Sci.">
        <title>Complete genome sequence of Cryptobacterium curtum type strain (12-3).</title>
        <authorList>
            <person name="Mavrommatis K."/>
            <person name="Pukall R."/>
            <person name="Rohde C."/>
            <person name="Chen F."/>
            <person name="Sims D."/>
            <person name="Brettin T."/>
            <person name="Kuske C."/>
            <person name="Detter J.C."/>
            <person name="Han C."/>
            <person name="Lapidus A."/>
            <person name="Copeland A."/>
            <person name="Glavina Del Rio T."/>
            <person name="Nolan M."/>
            <person name="Lucas S."/>
            <person name="Tice H."/>
            <person name="Cheng J.F."/>
            <person name="Bruce D."/>
            <person name="Goodwin L."/>
            <person name="Pitluck S."/>
            <person name="Ovchinnikova G."/>
            <person name="Pati A."/>
            <person name="Ivanova N."/>
            <person name="Chen A."/>
            <person name="Palaniappan K."/>
            <person name="Chain P."/>
            <person name="D'haeseleer P."/>
            <person name="Goker M."/>
            <person name="Bristow J."/>
            <person name="Eisen J.A."/>
            <person name="Markowitz V."/>
            <person name="Hugenholtz P."/>
            <person name="Rohde M."/>
            <person name="Klenk H.P."/>
            <person name="Kyrpides N.C."/>
        </authorList>
    </citation>
    <scope>NUCLEOTIDE SEQUENCE [LARGE SCALE GENOMIC DNA]</scope>
    <source>
        <strain evidence="3">ATCC 700683 / DSM 15641 / 12-3</strain>
    </source>
</reference>